<name>A0A2K9VEK6_9CAUD</name>
<protein>
    <submittedName>
        <fullName evidence="2">Uncharacterized protein</fullName>
    </submittedName>
</protein>
<feature type="region of interest" description="Disordered" evidence="1">
    <location>
        <begin position="1"/>
        <end position="24"/>
    </location>
</feature>
<sequence>MGKHNRPDDITTTDRCAPADPHADPLAVRVSPTWRGEASAREHLGSSRIVTFEIADRPDYRAAKQALHDRLMADLGDNVGLKLTLETDSFSEFFVTDHDGEHIGFATIEEVKHDRIS</sequence>
<evidence type="ECO:0000313" key="2">
    <source>
        <dbReference type="EMBL" id="AUV60695.1"/>
    </source>
</evidence>
<gene>
    <name evidence="2" type="ORF">SEA_STEVEFRENCH_93</name>
</gene>
<reference evidence="2 3" key="1">
    <citation type="submission" date="2018-01" db="EMBL/GenBank/DDBJ databases">
        <authorList>
            <person name="Brammer T.X."/>
            <person name="Firkus N.C."/>
            <person name="Haglund K.L."/>
            <person name="Heubel C."/>
            <person name="Johnson K."/>
            <person name="Lowery J.D."/>
            <person name="Neidermyer S.M."/>
            <person name="Richards M.A."/>
            <person name="Urick M.N."/>
            <person name="Bonilla J.A."/>
            <person name="Klyczek K."/>
            <person name="Garlena R.A."/>
            <person name="Russell D.A."/>
            <person name="Pope W.H."/>
            <person name="Jacobs-Sera D."/>
            <person name="Hendrix R.W."/>
            <person name="Hatfull G.F."/>
        </authorList>
    </citation>
    <scope>NUCLEOTIDE SEQUENCE [LARGE SCALE GENOMIC DNA]</scope>
</reference>
<proteinExistence type="predicted"/>
<organism evidence="2 3">
    <name type="scientific">Gordonia phage SteveFrench</name>
    <dbReference type="NCBI Taxonomy" id="2079281"/>
    <lineage>
        <taxon>Viruses</taxon>
        <taxon>Duplodnaviria</taxon>
        <taxon>Heunggongvirae</taxon>
        <taxon>Uroviricota</taxon>
        <taxon>Caudoviricetes</taxon>
        <taxon>Montyvirus</taxon>
        <taxon>Montyvirus stevefrench</taxon>
    </lineage>
</organism>
<dbReference type="Proteomes" id="UP000241128">
    <property type="component" value="Segment"/>
</dbReference>
<evidence type="ECO:0000256" key="1">
    <source>
        <dbReference type="SAM" id="MobiDB-lite"/>
    </source>
</evidence>
<dbReference type="EMBL" id="MG770214">
    <property type="protein sequence ID" value="AUV60695.1"/>
    <property type="molecule type" value="Genomic_DNA"/>
</dbReference>
<accession>A0A2K9VEK6</accession>
<evidence type="ECO:0000313" key="3">
    <source>
        <dbReference type="Proteomes" id="UP000241128"/>
    </source>
</evidence>
<keyword evidence="3" id="KW-1185">Reference proteome</keyword>